<dbReference type="AlphaFoldDB" id="A0A433TYJ3"/>
<dbReference type="GO" id="GO:0003677">
    <property type="term" value="F:DNA binding"/>
    <property type="evidence" value="ECO:0007669"/>
    <property type="project" value="UniProtKB-KW"/>
</dbReference>
<dbReference type="FunFam" id="1.10.10.60:FF:000012">
    <property type="entry name" value="Metastasis-associated 1 family, member 3"/>
    <property type="match status" value="1"/>
</dbReference>
<protein>
    <recommendedName>
        <fullName evidence="11">Mesoderm induction early response protein 1</fullName>
    </recommendedName>
</protein>
<feature type="compositionally biased region" description="Basic and acidic residues" evidence="6">
    <location>
        <begin position="115"/>
        <end position="127"/>
    </location>
</feature>
<keyword evidence="1" id="KW-0479">Metal-binding</keyword>
<dbReference type="InterPro" id="IPR001005">
    <property type="entry name" value="SANT/Myb"/>
</dbReference>
<keyword evidence="5" id="KW-0539">Nucleus</keyword>
<keyword evidence="10" id="KW-1185">Reference proteome</keyword>
<feature type="region of interest" description="Disordered" evidence="6">
    <location>
        <begin position="1"/>
        <end position="25"/>
    </location>
</feature>
<dbReference type="OrthoDB" id="5916873at2759"/>
<keyword evidence="3" id="KW-0862">Zinc</keyword>
<feature type="region of interest" description="Disordered" evidence="6">
    <location>
        <begin position="48"/>
        <end position="77"/>
    </location>
</feature>
<dbReference type="STRING" id="188477.A0A433TYJ3"/>
<feature type="compositionally biased region" description="Acidic residues" evidence="6">
    <location>
        <begin position="134"/>
        <end position="143"/>
    </location>
</feature>
<dbReference type="InterPro" id="IPR000949">
    <property type="entry name" value="ELM2_dom"/>
</dbReference>
<gene>
    <name evidence="9" type="ORF">EGW08_005638</name>
</gene>
<sequence>MMVHEYDDERTLDEEEAMTSGESCTGELDDLQKESEIPIEELLAQYSAAATGPVMEPADNSRSTTSSSEEEILESQNLTLDKEAVARDLLNSVAPVEDRDISVNELIQNVSRSQAERLLRSTSHPESDESSSSSEDENYDEPVEEHKKTIQVGSDFQAVIPQGLQVYGDAPAYENEDRLLWDPSKIKDESALDDYLCNVQREMDRKIHAMANIPRGRHIRDDEQALFLLLQCDNNIEEAERRRKMQAVPPTDVMSLWSEDECRNFEDGLRLYGKNFHEIHHNKVRTRSVFELVHFYYLWKKTERHDVFAAKTRAEKRKYSLNPGVMDHMERFLEEQEVELHQLIAPQAPSELKSEQIAEDEHLRSSMGLFSTGRTTIMSPSRQIERNPSKGEQSGALKRSHHHHHHHSQGEVNGNSIPSELLTGIQSPKKLKTESAMPVAAEEPSPKKQKLNPPEPTAQERSTNKPDGAAGAVSLHSTSTVSAPADQVGGKSGSASDQASELKHIAASCNSVSQAASSSGVSLASGASGDSSSVEGKGSGSEPSTLPTSSPSKGGKSVPTVGLAMAADISNGVLKTITADTAAV</sequence>
<comment type="caution">
    <text evidence="9">The sequence shown here is derived from an EMBL/GenBank/DDBJ whole genome shotgun (WGS) entry which is preliminary data.</text>
</comment>
<evidence type="ECO:0000313" key="9">
    <source>
        <dbReference type="EMBL" id="RUS86622.1"/>
    </source>
</evidence>
<feature type="region of interest" description="Disordered" evidence="6">
    <location>
        <begin position="362"/>
        <end position="559"/>
    </location>
</feature>
<dbReference type="SMART" id="SM01189">
    <property type="entry name" value="ELM2"/>
    <property type="match status" value="1"/>
</dbReference>
<evidence type="ECO:0000313" key="10">
    <source>
        <dbReference type="Proteomes" id="UP000271974"/>
    </source>
</evidence>
<dbReference type="GO" id="GO:0005654">
    <property type="term" value="C:nucleoplasm"/>
    <property type="evidence" value="ECO:0007669"/>
    <property type="project" value="TreeGrafter"/>
</dbReference>
<dbReference type="GO" id="GO:0042826">
    <property type="term" value="F:histone deacetylase binding"/>
    <property type="evidence" value="ECO:0007669"/>
    <property type="project" value="TreeGrafter"/>
</dbReference>
<feature type="compositionally biased region" description="Polar residues" evidence="6">
    <location>
        <begin position="368"/>
        <end position="382"/>
    </location>
</feature>
<dbReference type="PANTHER" id="PTHR10865:SF28">
    <property type="entry name" value="ELM2 DOMAIN-CONTAINING PROTEIN"/>
    <property type="match status" value="1"/>
</dbReference>
<dbReference type="SUPFAM" id="SSF46689">
    <property type="entry name" value="Homeodomain-like"/>
    <property type="match status" value="1"/>
</dbReference>
<evidence type="ECO:0000259" key="7">
    <source>
        <dbReference type="PROSITE" id="PS51156"/>
    </source>
</evidence>
<dbReference type="InterPro" id="IPR009057">
    <property type="entry name" value="Homeodomain-like_sf"/>
</dbReference>
<feature type="domain" description="ELM2" evidence="7">
    <location>
        <begin position="148"/>
        <end position="247"/>
    </location>
</feature>
<feature type="compositionally biased region" description="Low complexity" evidence="6">
    <location>
        <begin position="506"/>
        <end position="555"/>
    </location>
</feature>
<dbReference type="SMART" id="SM00717">
    <property type="entry name" value="SANT"/>
    <property type="match status" value="1"/>
</dbReference>
<dbReference type="Proteomes" id="UP000271974">
    <property type="component" value="Unassembled WGS sequence"/>
</dbReference>
<feature type="domain" description="SANT" evidence="8">
    <location>
        <begin position="252"/>
        <end position="304"/>
    </location>
</feature>
<dbReference type="PROSITE" id="PS51156">
    <property type="entry name" value="ELM2"/>
    <property type="match status" value="1"/>
</dbReference>
<proteinExistence type="predicted"/>
<evidence type="ECO:0000256" key="4">
    <source>
        <dbReference type="ARBA" id="ARBA00023125"/>
    </source>
</evidence>
<keyword evidence="4" id="KW-0238">DNA-binding</keyword>
<evidence type="ECO:0008006" key="11">
    <source>
        <dbReference type="Google" id="ProtNLM"/>
    </source>
</evidence>
<dbReference type="InterPro" id="IPR040138">
    <property type="entry name" value="MIER/MTA"/>
</dbReference>
<evidence type="ECO:0000259" key="8">
    <source>
        <dbReference type="PROSITE" id="PS51293"/>
    </source>
</evidence>
<dbReference type="PROSITE" id="PS51293">
    <property type="entry name" value="SANT"/>
    <property type="match status" value="1"/>
</dbReference>
<evidence type="ECO:0000256" key="2">
    <source>
        <dbReference type="ARBA" id="ARBA00022771"/>
    </source>
</evidence>
<dbReference type="CDD" id="cd11661">
    <property type="entry name" value="SANT_MTA3_like"/>
    <property type="match status" value="1"/>
</dbReference>
<reference evidence="9 10" key="1">
    <citation type="submission" date="2019-01" db="EMBL/GenBank/DDBJ databases">
        <title>A draft genome assembly of the solar-powered sea slug Elysia chlorotica.</title>
        <authorList>
            <person name="Cai H."/>
            <person name="Li Q."/>
            <person name="Fang X."/>
            <person name="Li J."/>
            <person name="Curtis N.E."/>
            <person name="Altenburger A."/>
            <person name="Shibata T."/>
            <person name="Feng M."/>
            <person name="Maeda T."/>
            <person name="Schwartz J.A."/>
            <person name="Shigenobu S."/>
            <person name="Lundholm N."/>
            <person name="Nishiyama T."/>
            <person name="Yang H."/>
            <person name="Hasebe M."/>
            <person name="Li S."/>
            <person name="Pierce S.K."/>
            <person name="Wang J."/>
        </authorList>
    </citation>
    <scope>NUCLEOTIDE SEQUENCE [LARGE SCALE GENOMIC DNA]</scope>
    <source>
        <strain evidence="9">EC2010</strain>
        <tissue evidence="9">Whole organism of an adult</tissue>
    </source>
</reference>
<accession>A0A433TYJ3</accession>
<evidence type="ECO:0000256" key="6">
    <source>
        <dbReference type="SAM" id="MobiDB-lite"/>
    </source>
</evidence>
<dbReference type="Pfam" id="PF01448">
    <property type="entry name" value="ELM2"/>
    <property type="match status" value="1"/>
</dbReference>
<dbReference type="InterPro" id="IPR017884">
    <property type="entry name" value="SANT_dom"/>
</dbReference>
<evidence type="ECO:0000256" key="1">
    <source>
        <dbReference type="ARBA" id="ARBA00022723"/>
    </source>
</evidence>
<name>A0A433TYJ3_ELYCH</name>
<keyword evidence="2" id="KW-0863">Zinc-finger</keyword>
<evidence type="ECO:0000256" key="3">
    <source>
        <dbReference type="ARBA" id="ARBA00022833"/>
    </source>
</evidence>
<organism evidence="9 10">
    <name type="scientific">Elysia chlorotica</name>
    <name type="common">Eastern emerald elysia</name>
    <name type="synonym">Sea slug</name>
    <dbReference type="NCBI Taxonomy" id="188477"/>
    <lineage>
        <taxon>Eukaryota</taxon>
        <taxon>Metazoa</taxon>
        <taxon>Spiralia</taxon>
        <taxon>Lophotrochozoa</taxon>
        <taxon>Mollusca</taxon>
        <taxon>Gastropoda</taxon>
        <taxon>Heterobranchia</taxon>
        <taxon>Euthyneura</taxon>
        <taxon>Panpulmonata</taxon>
        <taxon>Sacoglossa</taxon>
        <taxon>Placobranchoidea</taxon>
        <taxon>Plakobranchidae</taxon>
        <taxon>Elysia</taxon>
    </lineage>
</organism>
<dbReference type="PANTHER" id="PTHR10865">
    <property type="entry name" value="METASTASIS-ASSOCIATED PROTEIN AND MESODERM INDUCTION EARLY RESPONSE PROTEIN"/>
    <property type="match status" value="1"/>
</dbReference>
<dbReference type="GO" id="GO:0000122">
    <property type="term" value="P:negative regulation of transcription by RNA polymerase II"/>
    <property type="evidence" value="ECO:0007669"/>
    <property type="project" value="TreeGrafter"/>
</dbReference>
<dbReference type="Gene3D" id="1.10.10.60">
    <property type="entry name" value="Homeodomain-like"/>
    <property type="match status" value="1"/>
</dbReference>
<dbReference type="EMBL" id="RQTK01000133">
    <property type="protein sequence ID" value="RUS86622.1"/>
    <property type="molecule type" value="Genomic_DNA"/>
</dbReference>
<dbReference type="GO" id="GO:0008270">
    <property type="term" value="F:zinc ion binding"/>
    <property type="evidence" value="ECO:0007669"/>
    <property type="project" value="UniProtKB-KW"/>
</dbReference>
<evidence type="ECO:0000256" key="5">
    <source>
        <dbReference type="ARBA" id="ARBA00023242"/>
    </source>
</evidence>
<feature type="region of interest" description="Disordered" evidence="6">
    <location>
        <begin position="115"/>
        <end position="145"/>
    </location>
</feature>
<feature type="compositionally biased region" description="Basic residues" evidence="6">
    <location>
        <begin position="398"/>
        <end position="407"/>
    </location>
</feature>
<dbReference type="GO" id="GO:0003714">
    <property type="term" value="F:transcription corepressor activity"/>
    <property type="evidence" value="ECO:0007669"/>
    <property type="project" value="TreeGrafter"/>
</dbReference>